<reference evidence="2" key="1">
    <citation type="submission" date="2019-06" db="EMBL/GenBank/DDBJ databases">
        <authorList>
            <person name="Le Quere A."/>
            <person name="Colella S."/>
        </authorList>
    </citation>
    <scope>NUCLEOTIDE SEQUENCE</scope>
    <source>
        <strain evidence="2">EmedicaeMD41</strain>
    </source>
</reference>
<dbReference type="Proteomes" id="UP000507954">
    <property type="component" value="Unassembled WGS sequence"/>
</dbReference>
<keyword evidence="2" id="KW-0808">Transferase</keyword>
<feature type="region of interest" description="Disordered" evidence="1">
    <location>
        <begin position="22"/>
        <end position="53"/>
    </location>
</feature>
<dbReference type="GO" id="GO:0016301">
    <property type="term" value="F:kinase activity"/>
    <property type="evidence" value="ECO:0007669"/>
    <property type="project" value="UniProtKB-KW"/>
</dbReference>
<dbReference type="InterPro" id="IPR036890">
    <property type="entry name" value="HATPase_C_sf"/>
</dbReference>
<keyword evidence="2" id="KW-0418">Kinase</keyword>
<dbReference type="EMBL" id="CABFNB010000096">
    <property type="protein sequence ID" value="VTZ61748.1"/>
    <property type="molecule type" value="Genomic_DNA"/>
</dbReference>
<organism evidence="2">
    <name type="scientific">Sinorhizobium medicae</name>
    <dbReference type="NCBI Taxonomy" id="110321"/>
    <lineage>
        <taxon>Bacteria</taxon>
        <taxon>Pseudomonadati</taxon>
        <taxon>Pseudomonadota</taxon>
        <taxon>Alphaproteobacteria</taxon>
        <taxon>Hyphomicrobiales</taxon>
        <taxon>Rhizobiaceae</taxon>
        <taxon>Sinorhizobium/Ensifer group</taxon>
        <taxon>Sinorhizobium</taxon>
    </lineage>
</organism>
<evidence type="ECO:0000256" key="1">
    <source>
        <dbReference type="SAM" id="MobiDB-lite"/>
    </source>
</evidence>
<dbReference type="SUPFAM" id="SSF55874">
    <property type="entry name" value="ATPase domain of HSP90 chaperone/DNA topoisomerase II/histidine kinase"/>
    <property type="match status" value="1"/>
</dbReference>
<dbReference type="RefSeq" id="WP_180161771.1">
    <property type="nucleotide sequence ID" value="NZ_CABFNB010000096.1"/>
</dbReference>
<gene>
    <name evidence="2" type="ORF">EMEDMD4_300114</name>
</gene>
<evidence type="ECO:0000313" key="2">
    <source>
        <dbReference type="EMBL" id="VTZ61748.1"/>
    </source>
</evidence>
<name>A0A508WW78_9HYPH</name>
<accession>A0A508WW78</accession>
<proteinExistence type="predicted"/>
<dbReference type="AlphaFoldDB" id="A0A508WW78"/>
<protein>
    <submittedName>
        <fullName evidence="2">Histidine kinase</fullName>
    </submittedName>
</protein>
<sequence length="376" mass="42740">MKRNTNARIQWLVRRAKNEWRRRRRHRAERLRAQPSAAGDTTAHHVPPPLPIKEAAPKFRNVRGARRRTVEMIMPPSDFSLRRNYQKVAGFLSHFRHLAYNKDAFRSGAFGIDFAALRQLSPGAALILAAELYRVQRFVRGKLTAIHQESWDPGIRRMLHELGLFELLATPNVRPIILPPTNGATDILKFTADTEVTGDQCGDLLDKLSQIAGHIPAQNFIYDGLVEALKNSKHHAYTEPNRWFGVDPGTWFMTGSYDNQRKQLTAAVFDLGVGIPQTLPRSTIWEHLRPILSFGQPDDDGKMIAAAMEYGRSRTNLKERGRGLPIMMRLLDHHRGYLRIVSGRGEARYDSLTKKVKALSHHESIGGTLIEWSIQQ</sequence>